<dbReference type="GO" id="GO:0005634">
    <property type="term" value="C:nucleus"/>
    <property type="evidence" value="ECO:0007669"/>
    <property type="project" value="TreeGrafter"/>
</dbReference>
<dbReference type="GO" id="GO:0044547">
    <property type="term" value="F:DNA topoisomerase binding"/>
    <property type="evidence" value="ECO:0007669"/>
    <property type="project" value="TreeGrafter"/>
</dbReference>
<dbReference type="InterPro" id="IPR036397">
    <property type="entry name" value="RNaseH_sf"/>
</dbReference>
<dbReference type="GO" id="GO:0003690">
    <property type="term" value="F:double-stranded DNA binding"/>
    <property type="evidence" value="ECO:0007669"/>
    <property type="project" value="TreeGrafter"/>
</dbReference>
<evidence type="ECO:0000313" key="1">
    <source>
        <dbReference type="Proteomes" id="UP000887540"/>
    </source>
</evidence>
<dbReference type="WBParaSite" id="ACRNAN_scaffold1396.g6443.t1">
    <property type="protein sequence ID" value="ACRNAN_scaffold1396.g6443.t1"/>
    <property type="gene ID" value="ACRNAN_scaffold1396.g6443"/>
</dbReference>
<dbReference type="Gene3D" id="3.30.420.10">
    <property type="entry name" value="Ribonuclease H-like superfamily/Ribonuclease H"/>
    <property type="match status" value="1"/>
</dbReference>
<evidence type="ECO:0000313" key="2">
    <source>
        <dbReference type="WBParaSite" id="ACRNAN_scaffold1396.g6443.t1"/>
    </source>
</evidence>
<dbReference type="GO" id="GO:0003697">
    <property type="term" value="F:single-stranded DNA binding"/>
    <property type="evidence" value="ECO:0007669"/>
    <property type="project" value="TreeGrafter"/>
</dbReference>
<sequence length="179" mass="21032">MSYYALPLREKLEGRPTFHDLNDLFGEGTISQSQVERWSKKFKSDGTNLEDEEGRGRPSDFDDAVFLETVEEDESLTTRMLAEQFDVDHSNIIRCLKKLDKVWKLAGWVPHELSEHNKAKRVCIFTELLQRNEQNPFLQFLVIGDESKIRIIRFMRGTIALDLNHFFMHNSFVFYKISI</sequence>
<dbReference type="GO" id="GO:0006303">
    <property type="term" value="P:double-strand break repair via nonhomologous end joining"/>
    <property type="evidence" value="ECO:0007669"/>
    <property type="project" value="TreeGrafter"/>
</dbReference>
<dbReference type="GO" id="GO:0000793">
    <property type="term" value="C:condensed chromosome"/>
    <property type="evidence" value="ECO:0007669"/>
    <property type="project" value="TreeGrafter"/>
</dbReference>
<dbReference type="AlphaFoldDB" id="A0A914CTU9"/>
<dbReference type="Proteomes" id="UP000887540">
    <property type="component" value="Unplaced"/>
</dbReference>
<dbReference type="GO" id="GO:0035861">
    <property type="term" value="C:site of double-strand break"/>
    <property type="evidence" value="ECO:0007669"/>
    <property type="project" value="TreeGrafter"/>
</dbReference>
<reference evidence="2" key="1">
    <citation type="submission" date="2022-11" db="UniProtKB">
        <authorList>
            <consortium name="WormBaseParasite"/>
        </authorList>
    </citation>
    <scope>IDENTIFICATION</scope>
</reference>
<name>A0A914CTU9_9BILA</name>
<proteinExistence type="predicted"/>
<dbReference type="GO" id="GO:0015074">
    <property type="term" value="P:DNA integration"/>
    <property type="evidence" value="ECO:0007669"/>
    <property type="project" value="TreeGrafter"/>
</dbReference>
<dbReference type="InterPro" id="IPR036388">
    <property type="entry name" value="WH-like_DNA-bd_sf"/>
</dbReference>
<dbReference type="Gene3D" id="1.10.10.10">
    <property type="entry name" value="Winged helix-like DNA-binding domain superfamily/Winged helix DNA-binding domain"/>
    <property type="match status" value="1"/>
</dbReference>
<dbReference type="PANTHER" id="PTHR46060">
    <property type="entry name" value="MARINER MOS1 TRANSPOSASE-LIKE PROTEIN"/>
    <property type="match status" value="1"/>
</dbReference>
<dbReference type="GO" id="GO:0042800">
    <property type="term" value="F:histone H3K4 methyltransferase activity"/>
    <property type="evidence" value="ECO:0007669"/>
    <property type="project" value="TreeGrafter"/>
</dbReference>
<protein>
    <submittedName>
        <fullName evidence="2">Mos1 transposase HTH domain-containing protein</fullName>
    </submittedName>
</protein>
<dbReference type="GO" id="GO:0044774">
    <property type="term" value="P:mitotic DNA integrity checkpoint signaling"/>
    <property type="evidence" value="ECO:0007669"/>
    <property type="project" value="TreeGrafter"/>
</dbReference>
<accession>A0A914CTU9</accession>
<dbReference type="GO" id="GO:0000729">
    <property type="term" value="P:DNA double-strand break processing"/>
    <property type="evidence" value="ECO:0007669"/>
    <property type="project" value="TreeGrafter"/>
</dbReference>
<dbReference type="GO" id="GO:0031297">
    <property type="term" value="P:replication fork processing"/>
    <property type="evidence" value="ECO:0007669"/>
    <property type="project" value="TreeGrafter"/>
</dbReference>
<dbReference type="InterPro" id="IPR052709">
    <property type="entry name" value="Transposase-MT_Hybrid"/>
</dbReference>
<organism evidence="1 2">
    <name type="scientific">Acrobeloides nanus</name>
    <dbReference type="NCBI Taxonomy" id="290746"/>
    <lineage>
        <taxon>Eukaryota</taxon>
        <taxon>Metazoa</taxon>
        <taxon>Ecdysozoa</taxon>
        <taxon>Nematoda</taxon>
        <taxon>Chromadorea</taxon>
        <taxon>Rhabditida</taxon>
        <taxon>Tylenchina</taxon>
        <taxon>Cephalobomorpha</taxon>
        <taxon>Cephaloboidea</taxon>
        <taxon>Cephalobidae</taxon>
        <taxon>Acrobeloides</taxon>
    </lineage>
</organism>
<keyword evidence="1" id="KW-1185">Reference proteome</keyword>
<dbReference type="GO" id="GO:0046975">
    <property type="term" value="F:histone H3K36 methyltransferase activity"/>
    <property type="evidence" value="ECO:0007669"/>
    <property type="project" value="TreeGrafter"/>
</dbReference>
<dbReference type="PANTHER" id="PTHR46060:SF2">
    <property type="entry name" value="HISTONE-LYSINE N-METHYLTRANSFERASE SETMAR"/>
    <property type="match status" value="1"/>
</dbReference>
<dbReference type="GO" id="GO:0000014">
    <property type="term" value="F:single-stranded DNA endodeoxyribonuclease activity"/>
    <property type="evidence" value="ECO:0007669"/>
    <property type="project" value="TreeGrafter"/>
</dbReference>